<dbReference type="InterPro" id="IPR035948">
    <property type="entry name" value="YwqG-like_sf"/>
</dbReference>
<evidence type="ECO:0000313" key="1">
    <source>
        <dbReference type="EMBL" id="MBL0002979.1"/>
    </source>
</evidence>
<dbReference type="EMBL" id="JADKGK010000006">
    <property type="protein sequence ID" value="MBL0002979.1"/>
    <property type="molecule type" value="Genomic_DNA"/>
</dbReference>
<reference evidence="1" key="1">
    <citation type="submission" date="2020-10" db="EMBL/GenBank/DDBJ databases">
        <title>Connecting structure to function with the recovery of over 1000 high-quality activated sludge metagenome-assembled genomes encoding full-length rRNA genes using long-read sequencing.</title>
        <authorList>
            <person name="Singleton C.M."/>
            <person name="Petriglieri F."/>
            <person name="Kristensen J.M."/>
            <person name="Kirkegaard R.H."/>
            <person name="Michaelsen T.Y."/>
            <person name="Andersen M.H."/>
            <person name="Karst S.M."/>
            <person name="Dueholm M.S."/>
            <person name="Nielsen P.H."/>
            <person name="Albertsen M."/>
        </authorList>
    </citation>
    <scope>NUCLEOTIDE SEQUENCE</scope>
    <source>
        <strain evidence="1">Ribe_18-Q3-R11-54_MAXAC.001</strain>
    </source>
</reference>
<protein>
    <submittedName>
        <fullName evidence="1">DUF1963 domain-containing protein</fullName>
    </submittedName>
</protein>
<proteinExistence type="predicted"/>
<dbReference type="InterPro" id="IPR015315">
    <property type="entry name" value="DUF1963"/>
</dbReference>
<gene>
    <name evidence="1" type="ORF">IPP00_02935</name>
</gene>
<dbReference type="PANTHER" id="PTHR36436:SF6">
    <property type="entry name" value="SLL5081 PROTEIN"/>
    <property type="match status" value="1"/>
</dbReference>
<organism evidence="1 2">
    <name type="scientific">Candidatus Phosphoribacter hodrii</name>
    <dbReference type="NCBI Taxonomy" id="2953743"/>
    <lineage>
        <taxon>Bacteria</taxon>
        <taxon>Bacillati</taxon>
        <taxon>Actinomycetota</taxon>
        <taxon>Actinomycetes</taxon>
        <taxon>Micrococcales</taxon>
        <taxon>Dermatophilaceae</taxon>
        <taxon>Candidatus Phosphoribacter</taxon>
    </lineage>
</organism>
<dbReference type="AlphaFoldDB" id="A0A9D7T8Q8"/>
<evidence type="ECO:0000313" key="2">
    <source>
        <dbReference type="Proteomes" id="UP000886632"/>
    </source>
</evidence>
<dbReference type="Proteomes" id="UP000886632">
    <property type="component" value="Unassembled WGS sequence"/>
</dbReference>
<name>A0A9D7T8Q8_9MICO</name>
<dbReference type="Gene3D" id="2.30.320.10">
    <property type="entry name" value="YwqG-like"/>
    <property type="match status" value="1"/>
</dbReference>
<comment type="caution">
    <text evidence="1">The sequence shown here is derived from an EMBL/GenBank/DDBJ whole genome shotgun (WGS) entry which is preliminary data.</text>
</comment>
<accession>A0A9D7T8Q8</accession>
<sequence>MWDRLFGKGWAKAAAPEDVEAPVEELEWEEAPASVEQFTARLSAVGLGEHTDALVALVRPSLRLVADEDVDDPQAAESAESAGLRIGGRPLLAPGVDWPRRKDGAPLSLVAQISLADVAELADGEDQADFPTEGSLAFFYDAVDQSVWGFSPTDSEGWAVLHCPDGVGALRDFPTELDEEGRFSPIALTPELEQTYPPAASFEVEQLVGATKAEKYWPVLGEDEGAGTITRFLGHPDVIQGEMQVECQLASNGVYVGDSKGYTSPDGIRLRPGAAEWRLLLQVDSHEDAGMMWGDSGRLYWWIREADLAEGRWDATWLVLQCY</sequence>
<dbReference type="Pfam" id="PF09234">
    <property type="entry name" value="DUF1963"/>
    <property type="match status" value="1"/>
</dbReference>
<dbReference type="PANTHER" id="PTHR36436">
    <property type="entry name" value="SLL5081 PROTEIN"/>
    <property type="match status" value="1"/>
</dbReference>
<dbReference type="SUPFAM" id="SSF103032">
    <property type="entry name" value="Hypothetical protein YwqG"/>
    <property type="match status" value="1"/>
</dbReference>